<feature type="compositionally biased region" description="Basic and acidic residues" evidence="1">
    <location>
        <begin position="257"/>
        <end position="269"/>
    </location>
</feature>
<comment type="caution">
    <text evidence="3">The sequence shown here is derived from an EMBL/GenBank/DDBJ whole genome shotgun (WGS) entry which is preliminary data.</text>
</comment>
<protein>
    <recommendedName>
        <fullName evidence="2">BZIP domain-containing protein</fullName>
    </recommendedName>
</protein>
<proteinExistence type="predicted"/>
<dbReference type="Proteomes" id="UP001187531">
    <property type="component" value="Unassembled WGS sequence"/>
</dbReference>
<evidence type="ECO:0000313" key="3">
    <source>
        <dbReference type="EMBL" id="KAK2705299.1"/>
    </source>
</evidence>
<dbReference type="PROSITE" id="PS50217">
    <property type="entry name" value="BZIP"/>
    <property type="match status" value="1"/>
</dbReference>
<evidence type="ECO:0000313" key="4">
    <source>
        <dbReference type="Proteomes" id="UP001187531"/>
    </source>
</evidence>
<feature type="region of interest" description="Disordered" evidence="1">
    <location>
        <begin position="256"/>
        <end position="325"/>
    </location>
</feature>
<dbReference type="CDD" id="cd14813">
    <property type="entry name" value="bZIP_BmCbz-like"/>
    <property type="match status" value="1"/>
</dbReference>
<dbReference type="InterPro" id="IPR004827">
    <property type="entry name" value="bZIP"/>
</dbReference>
<dbReference type="Gene3D" id="1.20.5.170">
    <property type="match status" value="1"/>
</dbReference>
<sequence length="372" mass="41938">MNMYTDFGFFSNENKNMSEILNPTEIRNFSGSFAFEGDTFEINLDDVLEVIGKEISAENSEAQCASNCTSSILAHSDPTVEKNNFRNDYTLSTINMGDLGLEPIENAPIQSSSLLLKYLTSETPVFDCKQARQRNPFFSTQQKIKSGVNTPDSVKYEDELPDLIIERPVTVTTLEYETCRPVGRRICSRRESLSTDWSNPGSRDSSCSRTAKRSSSDCNVQSPLKQLKLDLEIAKFLKNRSAISTPDVINLVLDSESETRASSDSERPDCYQPSPQRSGCSTPGSYQGMAIDSRHSTPSPTNELARRERNNAASRKSRLNRKKREEELHQQLEKKDLENKVLQRKVDVLEAEKQALKQLLNEVLTNRLSLNK</sequence>
<reference evidence="3" key="1">
    <citation type="submission" date="2023-07" db="EMBL/GenBank/DDBJ databases">
        <title>Chromosome-level genome assembly of Artemia franciscana.</title>
        <authorList>
            <person name="Jo E."/>
        </authorList>
    </citation>
    <scope>NUCLEOTIDE SEQUENCE</scope>
    <source>
        <tissue evidence="3">Whole body</tissue>
    </source>
</reference>
<evidence type="ECO:0000256" key="1">
    <source>
        <dbReference type="SAM" id="MobiDB-lite"/>
    </source>
</evidence>
<dbReference type="Pfam" id="PF07716">
    <property type="entry name" value="bZIP_2"/>
    <property type="match status" value="1"/>
</dbReference>
<feature type="region of interest" description="Disordered" evidence="1">
    <location>
        <begin position="191"/>
        <end position="216"/>
    </location>
</feature>
<dbReference type="InterPro" id="IPR046347">
    <property type="entry name" value="bZIP_sf"/>
</dbReference>
<dbReference type="EMBL" id="JAVRJZ010000021">
    <property type="protein sequence ID" value="KAK2705299.1"/>
    <property type="molecule type" value="Genomic_DNA"/>
</dbReference>
<feature type="compositionally biased region" description="Polar residues" evidence="1">
    <location>
        <begin position="194"/>
        <end position="204"/>
    </location>
</feature>
<feature type="domain" description="BZIP" evidence="2">
    <location>
        <begin position="306"/>
        <end position="363"/>
    </location>
</feature>
<dbReference type="SMART" id="SM00338">
    <property type="entry name" value="BRLZ"/>
    <property type="match status" value="1"/>
</dbReference>
<feature type="compositionally biased region" description="Polar residues" evidence="1">
    <location>
        <begin position="273"/>
        <end position="285"/>
    </location>
</feature>
<accession>A0AA88KWY8</accession>
<evidence type="ECO:0000259" key="2">
    <source>
        <dbReference type="PROSITE" id="PS50217"/>
    </source>
</evidence>
<dbReference type="EMBL" id="JAVRJZ010000021">
    <property type="protein sequence ID" value="KAK2705300.1"/>
    <property type="molecule type" value="Genomic_DNA"/>
</dbReference>
<name>A0AA88KWY8_ARTSF</name>
<organism evidence="3 4">
    <name type="scientific">Artemia franciscana</name>
    <name type="common">Brine shrimp</name>
    <name type="synonym">Artemia sanfranciscana</name>
    <dbReference type="NCBI Taxonomy" id="6661"/>
    <lineage>
        <taxon>Eukaryota</taxon>
        <taxon>Metazoa</taxon>
        <taxon>Ecdysozoa</taxon>
        <taxon>Arthropoda</taxon>
        <taxon>Crustacea</taxon>
        <taxon>Branchiopoda</taxon>
        <taxon>Anostraca</taxon>
        <taxon>Artemiidae</taxon>
        <taxon>Artemia</taxon>
    </lineage>
</organism>
<keyword evidence="4" id="KW-1185">Reference proteome</keyword>
<dbReference type="AlphaFoldDB" id="A0AA88KWY8"/>
<gene>
    <name evidence="3" type="ORF">QYM36_017367</name>
</gene>
<dbReference type="SUPFAM" id="SSF57959">
    <property type="entry name" value="Leucine zipper domain"/>
    <property type="match status" value="1"/>
</dbReference>
<dbReference type="GO" id="GO:0003700">
    <property type="term" value="F:DNA-binding transcription factor activity"/>
    <property type="evidence" value="ECO:0007669"/>
    <property type="project" value="InterPro"/>
</dbReference>